<feature type="transmembrane region" description="Helical" evidence="1">
    <location>
        <begin position="108"/>
        <end position="129"/>
    </location>
</feature>
<keyword evidence="1" id="KW-0812">Transmembrane</keyword>
<feature type="transmembrane region" description="Helical" evidence="1">
    <location>
        <begin position="135"/>
        <end position="155"/>
    </location>
</feature>
<feature type="transmembrane region" description="Helical" evidence="1">
    <location>
        <begin position="23"/>
        <end position="46"/>
    </location>
</feature>
<protein>
    <recommendedName>
        <fullName evidence="4">Yip1 domain-containing protein</fullName>
    </recommendedName>
</protein>
<proteinExistence type="predicted"/>
<evidence type="ECO:0000313" key="3">
    <source>
        <dbReference type="Proteomes" id="UP001348817"/>
    </source>
</evidence>
<evidence type="ECO:0000313" key="2">
    <source>
        <dbReference type="EMBL" id="BDD08639.1"/>
    </source>
</evidence>
<name>A0AAU9C9D6_9BACT</name>
<dbReference type="Proteomes" id="UP001348817">
    <property type="component" value="Chromosome"/>
</dbReference>
<dbReference type="AlphaFoldDB" id="A0AAU9C9D6"/>
<feature type="transmembrane region" description="Helical" evidence="1">
    <location>
        <begin position="167"/>
        <end position="194"/>
    </location>
</feature>
<evidence type="ECO:0008006" key="4">
    <source>
        <dbReference type="Google" id="ProtNLM"/>
    </source>
</evidence>
<evidence type="ECO:0000256" key="1">
    <source>
        <dbReference type="SAM" id="Phobius"/>
    </source>
</evidence>
<keyword evidence="1" id="KW-0472">Membrane</keyword>
<dbReference type="EMBL" id="AP025314">
    <property type="protein sequence ID" value="BDD08639.1"/>
    <property type="molecule type" value="Genomic_DNA"/>
</dbReference>
<organism evidence="2 3">
    <name type="scientific">Fulvitalea axinellae</name>
    <dbReference type="NCBI Taxonomy" id="1182444"/>
    <lineage>
        <taxon>Bacteria</taxon>
        <taxon>Pseudomonadati</taxon>
        <taxon>Bacteroidota</taxon>
        <taxon>Cytophagia</taxon>
        <taxon>Cytophagales</taxon>
        <taxon>Persicobacteraceae</taxon>
        <taxon>Fulvitalea</taxon>
    </lineage>
</organism>
<keyword evidence="1" id="KW-1133">Transmembrane helix</keyword>
<sequence length="203" mass="22882">MKEHEYLEDIKTIRQVMERNTKFMSLNGLSGVLAGIYALAGAAYAHSILSPTSYDRIRPRLQADEVWMLLLDAIIVLALSISTGFFLSYSKAKRNNLKLWDNTVKQMITHSLLPLVSGGILVLTLVFRYQMVGVAAPLTLIFYGLALISASKFTYGEIRSLGIAETLLGLISMWFIGYGLFFWAVGFGILHIVYGTYMYWKYK</sequence>
<reference evidence="2 3" key="1">
    <citation type="submission" date="2021-12" db="EMBL/GenBank/DDBJ databases">
        <title>Genome sequencing of bacteria with rrn-lacking chromosome and rrn-plasmid.</title>
        <authorList>
            <person name="Anda M."/>
            <person name="Iwasaki W."/>
        </authorList>
    </citation>
    <scope>NUCLEOTIDE SEQUENCE [LARGE SCALE GENOMIC DNA]</scope>
    <source>
        <strain evidence="2 3">DSM 100852</strain>
    </source>
</reference>
<dbReference type="KEGG" id="fax:FUAX_10710"/>
<keyword evidence="3" id="KW-1185">Reference proteome</keyword>
<accession>A0AAU9C9D6</accession>
<gene>
    <name evidence="2" type="ORF">FUAX_10710</name>
</gene>
<feature type="transmembrane region" description="Helical" evidence="1">
    <location>
        <begin position="66"/>
        <end position="87"/>
    </location>
</feature>
<dbReference type="RefSeq" id="WP_338393885.1">
    <property type="nucleotide sequence ID" value="NZ_AP025314.1"/>
</dbReference>